<dbReference type="InterPro" id="IPR006680">
    <property type="entry name" value="Amidohydro-rel"/>
</dbReference>
<dbReference type="Gene3D" id="3.20.20.140">
    <property type="entry name" value="Metal-dependent hydrolases"/>
    <property type="match status" value="1"/>
</dbReference>
<comment type="caution">
    <text evidence="3">The sequence shown here is derived from an EMBL/GenBank/DDBJ whole genome shotgun (WGS) entry which is preliminary data.</text>
</comment>
<evidence type="ECO:0000313" key="4">
    <source>
        <dbReference type="Proteomes" id="UP000237340"/>
    </source>
</evidence>
<dbReference type="Gene3D" id="2.30.40.10">
    <property type="entry name" value="Urease, subunit C, domain 1"/>
    <property type="match status" value="1"/>
</dbReference>
<evidence type="ECO:0000256" key="1">
    <source>
        <dbReference type="ARBA" id="ARBA00022801"/>
    </source>
</evidence>
<gene>
    <name evidence="3" type="ORF">C3B61_08045</name>
</gene>
<dbReference type="RefSeq" id="WP_103460135.1">
    <property type="nucleotide sequence ID" value="NZ_PPXD01000008.1"/>
</dbReference>
<dbReference type="InterPro" id="IPR032466">
    <property type="entry name" value="Metal_Hydrolase"/>
</dbReference>
<dbReference type="SUPFAM" id="SSF51556">
    <property type="entry name" value="Metallo-dependent hydrolases"/>
    <property type="match status" value="1"/>
</dbReference>
<dbReference type="EMBL" id="PPXD01000008">
    <property type="protein sequence ID" value="POH67002.1"/>
    <property type="molecule type" value="Genomic_DNA"/>
</dbReference>
<dbReference type="Pfam" id="PF01979">
    <property type="entry name" value="Amidohydro_1"/>
    <property type="match status" value="1"/>
</dbReference>
<dbReference type="AlphaFoldDB" id="A0A2S3ZHV3"/>
<dbReference type="Proteomes" id="UP000237340">
    <property type="component" value="Unassembled WGS sequence"/>
</dbReference>
<protein>
    <submittedName>
        <fullName evidence="3">N-ethylammeline chlorohydrolase</fullName>
    </submittedName>
</protein>
<evidence type="ECO:0000259" key="2">
    <source>
        <dbReference type="Pfam" id="PF01979"/>
    </source>
</evidence>
<dbReference type="CDD" id="cd01298">
    <property type="entry name" value="ATZ_TRZ_like"/>
    <property type="match status" value="1"/>
</dbReference>
<keyword evidence="4" id="KW-1185">Reference proteome</keyword>
<dbReference type="InterPro" id="IPR050287">
    <property type="entry name" value="MTA/SAH_deaminase"/>
</dbReference>
<dbReference type="PANTHER" id="PTHR43794:SF11">
    <property type="entry name" value="AMIDOHYDROLASE-RELATED DOMAIN-CONTAINING PROTEIN"/>
    <property type="match status" value="1"/>
</dbReference>
<dbReference type="SUPFAM" id="SSF51338">
    <property type="entry name" value="Composite domain of metallo-dependent hydrolases"/>
    <property type="match status" value="1"/>
</dbReference>
<proteinExistence type="predicted"/>
<dbReference type="PANTHER" id="PTHR43794">
    <property type="entry name" value="AMINOHYDROLASE SSNA-RELATED"/>
    <property type="match status" value="1"/>
</dbReference>
<accession>A0A2S3ZHV3</accession>
<dbReference type="InterPro" id="IPR011059">
    <property type="entry name" value="Metal-dep_hydrolase_composite"/>
</dbReference>
<name>A0A2S3ZHV3_9MICO</name>
<sequence length="435" mass="45278">MATDHVDLILTADAVLTVDAAGTIIEAGAVAIRAGIIVGVGPAADLLARYDAAEVLESPGCVIAPGWVNTHSHLAMNLFRGAADDVTLEVFLERMVGAELATLSAETVAVGTRAGIAECLLGGTTTALDMYWFPRASRAVAAEAGFRLLNGPTFLGNADPEGRDFAGMLEEARSILTDNRTESPDDDLWVMPHSAYTLSSDQLESIRELAASRGARIHTHASESLGELALTVQVNGDRPVAVLDAAGLLTNHTVLAHAVHLTDDEVTRIAASGAAVAHCPMSNLKLGCGIARLPELLQHGAAVGLGTDGAASAGSLDMYAAVRMAALLHKGTSNDPTMISAERAVRLGTVDGARALGLADVGTIEPGMQADLQVVRIDTLNSSPGRDPWSALAYTATATDVRHAVARGRIVLRDRVLQTIDETSALRELSEAAAR</sequence>
<reference evidence="3 4" key="1">
    <citation type="submission" date="2018-01" db="EMBL/GenBank/DDBJ databases">
        <title>Cryobacterium sp. nov., from glaciers in China.</title>
        <authorList>
            <person name="Liu Q."/>
            <person name="Xin Y.-H."/>
        </authorList>
    </citation>
    <scope>NUCLEOTIDE SEQUENCE [LARGE SCALE GENOMIC DNA]</scope>
    <source>
        <strain evidence="3 4">TMN-42</strain>
    </source>
</reference>
<evidence type="ECO:0000313" key="3">
    <source>
        <dbReference type="EMBL" id="POH67002.1"/>
    </source>
</evidence>
<organism evidence="3 4">
    <name type="scientific">Cryobacterium zongtaii</name>
    <dbReference type="NCBI Taxonomy" id="1259217"/>
    <lineage>
        <taxon>Bacteria</taxon>
        <taxon>Bacillati</taxon>
        <taxon>Actinomycetota</taxon>
        <taxon>Actinomycetes</taxon>
        <taxon>Micrococcales</taxon>
        <taxon>Microbacteriaceae</taxon>
        <taxon>Cryobacterium</taxon>
    </lineage>
</organism>
<dbReference type="GO" id="GO:0016810">
    <property type="term" value="F:hydrolase activity, acting on carbon-nitrogen (but not peptide) bonds"/>
    <property type="evidence" value="ECO:0007669"/>
    <property type="project" value="InterPro"/>
</dbReference>
<keyword evidence="1 3" id="KW-0378">Hydrolase</keyword>
<feature type="domain" description="Amidohydrolase-related" evidence="2">
    <location>
        <begin position="63"/>
        <end position="411"/>
    </location>
</feature>